<dbReference type="Proteomes" id="UP000233414">
    <property type="component" value="Unassembled WGS sequence"/>
</dbReference>
<evidence type="ECO:0008006" key="4">
    <source>
        <dbReference type="Google" id="ProtNLM"/>
    </source>
</evidence>
<protein>
    <recommendedName>
        <fullName evidence="4">DUF5667 domain-containing protein</fullName>
    </recommendedName>
</protein>
<dbReference type="AlphaFoldDB" id="A0A2N1UN32"/>
<comment type="caution">
    <text evidence="2">The sequence shown here is derived from an EMBL/GenBank/DDBJ whole genome shotgun (WGS) entry which is preliminary data.</text>
</comment>
<accession>A0A2N1UN32</accession>
<dbReference type="EMBL" id="PGYQ01000012">
    <property type="protein sequence ID" value="PKL72200.1"/>
    <property type="molecule type" value="Genomic_DNA"/>
</dbReference>
<name>A0A2N1UN32_9BACT</name>
<reference evidence="2 3" key="1">
    <citation type="journal article" date="2017" name="ISME J.">
        <title>Potential for microbial H2 and metal transformations associated with novel bacteria and archaea in deep terrestrial subsurface sediments.</title>
        <authorList>
            <person name="Hernsdorf A.W."/>
            <person name="Amano Y."/>
            <person name="Miyakawa K."/>
            <person name="Ise K."/>
            <person name="Suzuki Y."/>
            <person name="Anantharaman K."/>
            <person name="Probst A."/>
            <person name="Burstein D."/>
            <person name="Thomas B.C."/>
            <person name="Banfield J.F."/>
        </authorList>
    </citation>
    <scope>NUCLEOTIDE SEQUENCE [LARGE SCALE GENOMIC DNA]</scope>
    <source>
        <strain evidence="2">HGW-Kuenenbacteria-1</strain>
    </source>
</reference>
<proteinExistence type="predicted"/>
<organism evidence="2 3">
    <name type="scientific">Candidatus Kuenenbacteria bacterium HGW-Kuenenbacteria-1</name>
    <dbReference type="NCBI Taxonomy" id="2013812"/>
    <lineage>
        <taxon>Bacteria</taxon>
        <taxon>Candidatus Kueneniibacteriota</taxon>
    </lineage>
</organism>
<gene>
    <name evidence="2" type="ORF">CVV26_02535</name>
</gene>
<evidence type="ECO:0000313" key="3">
    <source>
        <dbReference type="Proteomes" id="UP000233414"/>
    </source>
</evidence>
<evidence type="ECO:0000313" key="2">
    <source>
        <dbReference type="EMBL" id="PKL72200.1"/>
    </source>
</evidence>
<feature type="signal peptide" evidence="1">
    <location>
        <begin position="1"/>
        <end position="25"/>
    </location>
</feature>
<feature type="chain" id="PRO_5014625366" description="DUF5667 domain-containing protein" evidence="1">
    <location>
        <begin position="26"/>
        <end position="188"/>
    </location>
</feature>
<keyword evidence="1" id="KW-0732">Signal</keyword>
<sequence>MKKNILISMLFVFVFMFTITFSAIAEETVPLVDSKPAIIDTIKPKSIIKEVKPAIKKIIKKEISDIKSKPEIKKEIFVQLKDLKCVKAAVEKREIAIQTAVDVYSASIKASFEARKNSLLIAWDIAKTKERNVAIKNAFVQQKKAGKDALKIDKKTRLQIWQSFIKERIICKVEPTGEDMNEDVNFNK</sequence>
<evidence type="ECO:0000256" key="1">
    <source>
        <dbReference type="SAM" id="SignalP"/>
    </source>
</evidence>